<name>A0A7R7XFM0_9EURO</name>
<dbReference type="Pfam" id="PF20521">
    <property type="entry name" value="DUF6736"/>
    <property type="match status" value="1"/>
</dbReference>
<keyword evidence="4" id="KW-1185">Reference proteome</keyword>
<reference evidence="3" key="1">
    <citation type="submission" date="2021-01" db="EMBL/GenBank/DDBJ databases">
        <authorList>
            <consortium name="Aspergillus puulaauensis MK2 genome sequencing consortium"/>
            <person name="Kazuki M."/>
            <person name="Futagami T."/>
        </authorList>
    </citation>
    <scope>NUCLEOTIDE SEQUENCE</scope>
    <source>
        <strain evidence="3">MK2</strain>
    </source>
</reference>
<evidence type="ECO:0000313" key="4">
    <source>
        <dbReference type="Proteomes" id="UP000654913"/>
    </source>
</evidence>
<dbReference type="GeneID" id="64970328"/>
<evidence type="ECO:0000313" key="3">
    <source>
        <dbReference type="EMBL" id="BCS20323.1"/>
    </source>
</evidence>
<feature type="chain" id="PRO_5031346449" description="Secreted protein CSS2 C-terminal domain-containing protein" evidence="1">
    <location>
        <begin position="21"/>
        <end position="203"/>
    </location>
</feature>
<feature type="domain" description="Secreted protein CSS2 C-terminal" evidence="2">
    <location>
        <begin position="62"/>
        <end position="177"/>
    </location>
</feature>
<protein>
    <recommendedName>
        <fullName evidence="2">Secreted protein CSS2 C-terminal domain-containing protein</fullName>
    </recommendedName>
</protein>
<reference evidence="3" key="2">
    <citation type="submission" date="2021-02" db="EMBL/GenBank/DDBJ databases">
        <title>Aspergillus puulaauensis MK2 genome sequence.</title>
        <authorList>
            <person name="Futagami T."/>
            <person name="Mori K."/>
            <person name="Kadooka C."/>
            <person name="Tanaka T."/>
        </authorList>
    </citation>
    <scope>NUCLEOTIDE SEQUENCE</scope>
    <source>
        <strain evidence="3">MK2</strain>
    </source>
</reference>
<keyword evidence="1" id="KW-0732">Signal</keyword>
<proteinExistence type="predicted"/>
<evidence type="ECO:0000256" key="1">
    <source>
        <dbReference type="SAM" id="SignalP"/>
    </source>
</evidence>
<dbReference type="OrthoDB" id="5059029at2759"/>
<sequence>MLHSKILVLTLSLLATAVAGAPSDPPAQLPDAWISYDNLGNRTDLEIIDTADGDAMTRLGLSRTPIKACENDYSGAKDCKKVDKAKIIARTLGTMIKEKSKDHDCSSFTATLDKFEFEYYATGRHCDTTAEQGTIAGAIYHFIHSVLDDNICNAQCMRLTHGGTWTGWLSLGPAGSLKKAKIQCDSGLGSDFDTCKSGGKNDI</sequence>
<dbReference type="RefSeq" id="XP_041552517.1">
    <property type="nucleotide sequence ID" value="XM_041699432.1"/>
</dbReference>
<dbReference type="EMBL" id="AP024444">
    <property type="protein sequence ID" value="BCS20323.1"/>
    <property type="molecule type" value="Genomic_DNA"/>
</dbReference>
<dbReference type="InterPro" id="IPR046624">
    <property type="entry name" value="CSS2_C"/>
</dbReference>
<gene>
    <name evidence="3" type="ORF">APUU_20755S</name>
</gene>
<dbReference type="KEGG" id="apuu:APUU_20755S"/>
<dbReference type="AlphaFoldDB" id="A0A7R7XFM0"/>
<dbReference type="Proteomes" id="UP000654913">
    <property type="component" value="Chromosome 2"/>
</dbReference>
<evidence type="ECO:0000259" key="2">
    <source>
        <dbReference type="Pfam" id="PF20521"/>
    </source>
</evidence>
<organism evidence="3 4">
    <name type="scientific">Aspergillus puulaauensis</name>
    <dbReference type="NCBI Taxonomy" id="1220207"/>
    <lineage>
        <taxon>Eukaryota</taxon>
        <taxon>Fungi</taxon>
        <taxon>Dikarya</taxon>
        <taxon>Ascomycota</taxon>
        <taxon>Pezizomycotina</taxon>
        <taxon>Eurotiomycetes</taxon>
        <taxon>Eurotiomycetidae</taxon>
        <taxon>Eurotiales</taxon>
        <taxon>Aspergillaceae</taxon>
        <taxon>Aspergillus</taxon>
    </lineage>
</organism>
<feature type="signal peptide" evidence="1">
    <location>
        <begin position="1"/>
        <end position="20"/>
    </location>
</feature>
<accession>A0A7R7XFM0</accession>